<dbReference type="OrthoDB" id="2283785at2759"/>
<dbReference type="Gene3D" id="2.60.40.640">
    <property type="match status" value="1"/>
</dbReference>
<proteinExistence type="predicted"/>
<keyword evidence="3" id="KW-1185">Reference proteome</keyword>
<reference evidence="2" key="1">
    <citation type="submission" date="2014-03" db="EMBL/GenBank/DDBJ databases">
        <authorList>
            <person name="Casaregola S."/>
        </authorList>
    </citation>
    <scope>NUCLEOTIDE SEQUENCE [LARGE SCALE GENOMIC DNA]</scope>
    <source>
        <strain evidence="2">CLIB 918</strain>
    </source>
</reference>
<dbReference type="Pfam" id="PF04426">
    <property type="entry name" value="Bul1_C"/>
    <property type="match status" value="1"/>
</dbReference>
<dbReference type="Proteomes" id="UP000242525">
    <property type="component" value="Unassembled WGS sequence"/>
</dbReference>
<accession>A0A0J9XAF5</accession>
<evidence type="ECO:0000313" key="2">
    <source>
        <dbReference type="EMBL" id="CDO54247.1"/>
    </source>
</evidence>
<dbReference type="STRING" id="1173061.A0A0J9XAF5"/>
<feature type="domain" description="Bul1 C-terminal" evidence="1">
    <location>
        <begin position="328"/>
        <end position="373"/>
    </location>
</feature>
<evidence type="ECO:0000313" key="3">
    <source>
        <dbReference type="Proteomes" id="UP000242525"/>
    </source>
</evidence>
<protein>
    <recommendedName>
        <fullName evidence="1">Bul1 C-terminal domain-containing protein</fullName>
    </recommendedName>
</protein>
<dbReference type="EMBL" id="CCBN010000007">
    <property type="protein sequence ID" value="CDO54247.1"/>
    <property type="molecule type" value="Genomic_DNA"/>
</dbReference>
<evidence type="ECO:0000259" key="1">
    <source>
        <dbReference type="Pfam" id="PF04426"/>
    </source>
</evidence>
<organism evidence="2 3">
    <name type="scientific">Geotrichum candidum</name>
    <name type="common">Oospora lactis</name>
    <name type="synonym">Dipodascus geotrichum</name>
    <dbReference type="NCBI Taxonomy" id="1173061"/>
    <lineage>
        <taxon>Eukaryota</taxon>
        <taxon>Fungi</taxon>
        <taxon>Dikarya</taxon>
        <taxon>Ascomycota</taxon>
        <taxon>Saccharomycotina</taxon>
        <taxon>Dipodascomycetes</taxon>
        <taxon>Dipodascales</taxon>
        <taxon>Dipodascaceae</taxon>
        <taxon>Geotrichum</taxon>
    </lineage>
</organism>
<sequence length="412" mass="45238">MSTSLDLPPSYGSSLPSYSLNVDVQPIEPGIYYEPLRVTIFDQQTVYDLGDIIQGMVSVAPTCQMKLDTLLVLFECIETTQILRWTSENDKRRCITINFHRVPLPDDRTILPGFLYTFPFSIQVPETKPGAPCSGGFTDHKRLSPSLSALDGSPAKGPVSIQYRLHAAMGTGSVDHMHAYAPLFVLPSYSVSPNAERRINATNTHIATQKLRSRTGLRRSVATKPYAQIRLDKLPPLPVSTTTIVPILLTAFGGNNIPPTVTTVSAKLVSYTIYSGQSQFTASPPVLYAPGTLDFSSTVLLGSYTMANPVWKREEDVATSQLTNATILNLPVALPALIPPTFESCYISRVYSLLVSLTIEGERHPLELEVPVNLVSPNPPRNMIMSTVPEKGRRDDFLDIEGDQQGLPSYSR</sequence>
<dbReference type="AlphaFoldDB" id="A0A0J9XAF5"/>
<dbReference type="InterPro" id="IPR022794">
    <property type="entry name" value="Bul1_C"/>
</dbReference>
<gene>
    <name evidence="2" type="ORF">BN980_GECA07s01660g</name>
</gene>
<dbReference type="InterPro" id="IPR014752">
    <property type="entry name" value="Arrestin-like_C"/>
</dbReference>
<comment type="caution">
    <text evidence="2">The sequence shown here is derived from an EMBL/GenBank/DDBJ whole genome shotgun (WGS) entry which is preliminary data.</text>
</comment>
<name>A0A0J9XAF5_GEOCN</name>